<dbReference type="Proteomes" id="UP001642409">
    <property type="component" value="Unassembled WGS sequence"/>
</dbReference>
<comment type="caution">
    <text evidence="1">The sequence shown here is derived from an EMBL/GenBank/DDBJ whole genome shotgun (WGS) entry which is preliminary data.</text>
</comment>
<dbReference type="EMBL" id="CAXDID020000002">
    <property type="protein sequence ID" value="CAL5970929.1"/>
    <property type="molecule type" value="Genomic_DNA"/>
</dbReference>
<protein>
    <submittedName>
        <fullName evidence="1">Hypothetical_protein</fullName>
    </submittedName>
</protein>
<organism evidence="1 2">
    <name type="scientific">Hexamita inflata</name>
    <dbReference type="NCBI Taxonomy" id="28002"/>
    <lineage>
        <taxon>Eukaryota</taxon>
        <taxon>Metamonada</taxon>
        <taxon>Diplomonadida</taxon>
        <taxon>Hexamitidae</taxon>
        <taxon>Hexamitinae</taxon>
        <taxon>Hexamita</taxon>
    </lineage>
</organism>
<accession>A0ABP1GMV7</accession>
<evidence type="ECO:0000313" key="1">
    <source>
        <dbReference type="EMBL" id="CAL5970929.1"/>
    </source>
</evidence>
<gene>
    <name evidence="1" type="ORF">HINF_LOCUS869</name>
</gene>
<name>A0ABP1GMV7_9EUKA</name>
<proteinExistence type="predicted"/>
<evidence type="ECO:0000313" key="2">
    <source>
        <dbReference type="Proteomes" id="UP001642409"/>
    </source>
</evidence>
<reference evidence="1 2" key="1">
    <citation type="submission" date="2024-07" db="EMBL/GenBank/DDBJ databases">
        <authorList>
            <person name="Akdeniz Z."/>
        </authorList>
    </citation>
    <scope>NUCLEOTIDE SEQUENCE [LARGE SCALE GENOMIC DNA]</scope>
</reference>
<keyword evidence="2" id="KW-1185">Reference proteome</keyword>
<sequence length="277" mass="32384">MKQVAKLRLQGEKVSYAPQYQNYAVNQLNYQQNNVFEAQNMQILKFSSSLLPKHVNNQFFFDSYADFTNQCSNLRSYRNPDLFFNLRSAYYELFLAISSSPALTPYHQLIYTNILDLDLKIRFVLGSSVFVRLFHPYLSVQIQENVNNAFHLQNLLKFALNFPFFEDLFSTFQNKLLSKTESSVLNFEIDVQNQKITETQKETKNALELLTRLLLLMITFGFKTQKEKQVSFLKQLVGAEKRSKYDMHGEGRVLKLLAPMLENKDGEQINGFAFWEN</sequence>